<dbReference type="EMBL" id="CP035108">
    <property type="protein sequence ID" value="QAR33354.1"/>
    <property type="molecule type" value="Genomic_DNA"/>
</dbReference>
<reference evidence="1 2" key="1">
    <citation type="submission" date="2019-01" db="EMBL/GenBank/DDBJ databases">
        <title>Geovibrio thiophilus DSM 11263, complete genome.</title>
        <authorList>
            <person name="Spring S."/>
            <person name="Bunk B."/>
            <person name="Sproer C."/>
        </authorList>
    </citation>
    <scope>NUCLEOTIDE SEQUENCE [LARGE SCALE GENOMIC DNA]</scope>
    <source>
        <strain evidence="1 2">DSM 11263</strain>
    </source>
</reference>
<evidence type="ECO:0000313" key="2">
    <source>
        <dbReference type="Proteomes" id="UP000287502"/>
    </source>
</evidence>
<sequence>MSYTGMEDIHLTYYKLLDGIDTSVNLGVSGVVDLSFNDFVTARYLVDNKGFINVSALTDLKMINYEGINPVRIDRNLSFTLRKLKADLVISLGGTFRFQPVHDTAYALHGCLNVGGTVILAVYPTVYDRQGRDMLAAFSAATGIPVRDKLGRWHSTLYNTMCNLFVNIRTEEVLSDTTGSEVMSIFSTDSFYRYLFRDNSEYDKFFSIVGDGNGYTLSWKIIKGLKV</sequence>
<gene>
    <name evidence="1" type="ORF">EP073_08050</name>
</gene>
<dbReference type="RefSeq" id="WP_128466640.1">
    <property type="nucleotide sequence ID" value="NZ_CP035108.1"/>
</dbReference>
<accession>A0A3R5UV17</accession>
<dbReference type="KEGG" id="gtl:EP073_08050"/>
<evidence type="ECO:0000313" key="1">
    <source>
        <dbReference type="EMBL" id="QAR33354.1"/>
    </source>
</evidence>
<name>A0A3R5UV17_9BACT</name>
<dbReference type="AlphaFoldDB" id="A0A3R5UV17"/>
<keyword evidence="2" id="KW-1185">Reference proteome</keyword>
<dbReference type="Proteomes" id="UP000287502">
    <property type="component" value="Chromosome"/>
</dbReference>
<organism evidence="1 2">
    <name type="scientific">Geovibrio thiophilus</name>
    <dbReference type="NCBI Taxonomy" id="139438"/>
    <lineage>
        <taxon>Bacteria</taxon>
        <taxon>Pseudomonadati</taxon>
        <taxon>Deferribacterota</taxon>
        <taxon>Deferribacteres</taxon>
        <taxon>Deferribacterales</taxon>
        <taxon>Geovibrionaceae</taxon>
        <taxon>Geovibrio</taxon>
    </lineage>
</organism>
<protein>
    <submittedName>
        <fullName evidence="1">Uncharacterized protein</fullName>
    </submittedName>
</protein>
<proteinExistence type="predicted"/>
<dbReference type="OrthoDB" id="9783678at2"/>